<organism evidence="2 3">
    <name type="scientific">Endocarpon pusillum</name>
    <dbReference type="NCBI Taxonomy" id="364733"/>
    <lineage>
        <taxon>Eukaryota</taxon>
        <taxon>Fungi</taxon>
        <taxon>Dikarya</taxon>
        <taxon>Ascomycota</taxon>
        <taxon>Pezizomycotina</taxon>
        <taxon>Eurotiomycetes</taxon>
        <taxon>Chaetothyriomycetidae</taxon>
        <taxon>Verrucariales</taxon>
        <taxon>Verrucariaceae</taxon>
        <taxon>Endocarpon</taxon>
    </lineage>
</organism>
<dbReference type="InterPro" id="IPR010730">
    <property type="entry name" value="HET"/>
</dbReference>
<protein>
    <recommendedName>
        <fullName evidence="1">Heterokaryon incompatibility domain-containing protein</fullName>
    </recommendedName>
</protein>
<dbReference type="EMBL" id="JAACFV010000005">
    <property type="protein sequence ID" value="KAF7513611.1"/>
    <property type="molecule type" value="Genomic_DNA"/>
</dbReference>
<dbReference type="InterPro" id="IPR052895">
    <property type="entry name" value="HetReg/Transcr_Mod"/>
</dbReference>
<evidence type="ECO:0000313" key="3">
    <source>
        <dbReference type="Proteomes" id="UP000606974"/>
    </source>
</evidence>
<dbReference type="OrthoDB" id="2157530at2759"/>
<keyword evidence="3" id="KW-1185">Reference proteome</keyword>
<dbReference type="Proteomes" id="UP000606974">
    <property type="component" value="Unassembled WGS sequence"/>
</dbReference>
<feature type="domain" description="Heterokaryon incompatibility" evidence="1">
    <location>
        <begin position="1"/>
        <end position="109"/>
    </location>
</feature>
<dbReference type="AlphaFoldDB" id="A0A8H7EBB3"/>
<evidence type="ECO:0000259" key="1">
    <source>
        <dbReference type="Pfam" id="PF06985"/>
    </source>
</evidence>
<accession>A0A8H7EBB3</accession>
<sequence>MREIYERAAQVLIWLGPSDATSDIATYVLQAGYRFLLRAQPYTTLDATWADVPQPKAGQEFDDQLTAAAFGKMFGKVTKSNVLIPEYPIKAVANLLNRAYWGRCWCWQEFTVAKKIAIVCGEKILEDGDMCIHTFLQTWDSLEEELGRQPHGLDHRHGQ</sequence>
<dbReference type="PANTHER" id="PTHR24148">
    <property type="entry name" value="ANKYRIN REPEAT DOMAIN-CONTAINING PROTEIN 39 HOMOLOG-RELATED"/>
    <property type="match status" value="1"/>
</dbReference>
<reference evidence="2" key="1">
    <citation type="submission" date="2020-02" db="EMBL/GenBank/DDBJ databases">
        <authorList>
            <person name="Palmer J.M."/>
        </authorList>
    </citation>
    <scope>NUCLEOTIDE SEQUENCE</scope>
    <source>
        <strain evidence="2">EPUS1.4</strain>
        <tissue evidence="2">Thallus</tissue>
    </source>
</reference>
<evidence type="ECO:0000313" key="2">
    <source>
        <dbReference type="EMBL" id="KAF7513611.1"/>
    </source>
</evidence>
<gene>
    <name evidence="2" type="ORF">GJ744_008905</name>
</gene>
<name>A0A8H7EBB3_9EURO</name>
<dbReference type="PANTHER" id="PTHR24148:SF64">
    <property type="entry name" value="HETEROKARYON INCOMPATIBILITY DOMAIN-CONTAINING PROTEIN"/>
    <property type="match status" value="1"/>
</dbReference>
<dbReference type="Pfam" id="PF06985">
    <property type="entry name" value="HET"/>
    <property type="match status" value="1"/>
</dbReference>
<comment type="caution">
    <text evidence="2">The sequence shown here is derived from an EMBL/GenBank/DDBJ whole genome shotgun (WGS) entry which is preliminary data.</text>
</comment>
<proteinExistence type="predicted"/>